<reference evidence="2 3" key="1">
    <citation type="submission" date="2016-10" db="EMBL/GenBank/DDBJ databases">
        <authorList>
            <person name="de Groot N.N."/>
        </authorList>
    </citation>
    <scope>NUCLEOTIDE SEQUENCE [LARGE SCALE GENOMIC DNA]</scope>
    <source>
        <strain evidence="2 3">DSM 25186</strain>
    </source>
</reference>
<accession>A0A1G9GZ86</accession>
<protein>
    <recommendedName>
        <fullName evidence="1">DUF4296 domain-containing protein</fullName>
    </recommendedName>
</protein>
<gene>
    <name evidence="2" type="ORF">SAMN05421823_104263</name>
</gene>
<dbReference type="EMBL" id="FNFO01000004">
    <property type="protein sequence ID" value="SDL05882.1"/>
    <property type="molecule type" value="Genomic_DNA"/>
</dbReference>
<dbReference type="STRING" id="1075417.SAMN05421823_104263"/>
<dbReference type="Pfam" id="PF14129">
    <property type="entry name" value="DUF4296"/>
    <property type="match status" value="1"/>
</dbReference>
<organism evidence="2 3">
    <name type="scientific">Catalinimonas alkaloidigena</name>
    <dbReference type="NCBI Taxonomy" id="1075417"/>
    <lineage>
        <taxon>Bacteria</taxon>
        <taxon>Pseudomonadati</taxon>
        <taxon>Bacteroidota</taxon>
        <taxon>Cytophagia</taxon>
        <taxon>Cytophagales</taxon>
        <taxon>Catalimonadaceae</taxon>
        <taxon>Catalinimonas</taxon>
    </lineage>
</organism>
<evidence type="ECO:0000259" key="1">
    <source>
        <dbReference type="Pfam" id="PF14129"/>
    </source>
</evidence>
<dbReference type="Proteomes" id="UP000198510">
    <property type="component" value="Unassembled WGS sequence"/>
</dbReference>
<proteinExistence type="predicted"/>
<dbReference type="AlphaFoldDB" id="A0A1G9GZ86"/>
<sequence length="121" mass="13790">MWLGSCTPETDIQSGVPPEGLIDQQTMVDILIDIHLAEARANQLNIPPDSAAWYYRYQQEQILQDYGLDSARFRESYNYYLQNVPLIDEIYGALVDSLSAREARNQAVQRVPSLDSIRNAK</sequence>
<keyword evidence="3" id="KW-1185">Reference proteome</keyword>
<evidence type="ECO:0000313" key="3">
    <source>
        <dbReference type="Proteomes" id="UP000198510"/>
    </source>
</evidence>
<name>A0A1G9GZ86_9BACT</name>
<feature type="domain" description="DUF4296" evidence="1">
    <location>
        <begin position="18"/>
        <end position="102"/>
    </location>
</feature>
<dbReference type="InterPro" id="IPR025381">
    <property type="entry name" value="DUF4296"/>
</dbReference>
<evidence type="ECO:0000313" key="2">
    <source>
        <dbReference type="EMBL" id="SDL05882.1"/>
    </source>
</evidence>